<dbReference type="AlphaFoldDB" id="A0A811VE56"/>
<evidence type="ECO:0000313" key="3">
    <source>
        <dbReference type="Proteomes" id="UP000606786"/>
    </source>
</evidence>
<feature type="compositionally biased region" description="Low complexity" evidence="1">
    <location>
        <begin position="35"/>
        <end position="50"/>
    </location>
</feature>
<protein>
    <submittedName>
        <fullName evidence="2">(Mediterranean fruit fly) hypothetical protein</fullName>
    </submittedName>
</protein>
<gene>
    <name evidence="2" type="ORF">CCAP1982_LOCUS21667</name>
</gene>
<feature type="region of interest" description="Disordered" evidence="1">
    <location>
        <begin position="1"/>
        <end position="51"/>
    </location>
</feature>
<dbReference type="OrthoDB" id="14612at2759"/>
<sequence length="177" mass="19990">MNSDNIGNRSTHQQRLIHSNSNQPASIQNNKTSGEPQIEPNQNPSNSNNSDCVSRIKKVQFSNENITIEENHHHNDIDASIQLNDHHQHQNHQYNSNNVDLSSNNSDSSNNSEIGMSNDAAAERPSFLVGDEVEANGHDEVSEASDEFPQKMQNEMRPQHDLMERRKRLSCTVHKDS</sequence>
<evidence type="ECO:0000313" key="2">
    <source>
        <dbReference type="EMBL" id="CAD7013616.1"/>
    </source>
</evidence>
<feature type="compositionally biased region" description="Polar residues" evidence="1">
    <location>
        <begin position="1"/>
        <end position="34"/>
    </location>
</feature>
<dbReference type="EMBL" id="CAJHJT010000056">
    <property type="protein sequence ID" value="CAD7013616.1"/>
    <property type="molecule type" value="Genomic_DNA"/>
</dbReference>
<feature type="region of interest" description="Disordered" evidence="1">
    <location>
        <begin position="86"/>
        <end position="177"/>
    </location>
</feature>
<keyword evidence="3" id="KW-1185">Reference proteome</keyword>
<feature type="compositionally biased region" description="Low complexity" evidence="1">
    <location>
        <begin position="91"/>
        <end position="112"/>
    </location>
</feature>
<dbReference type="Proteomes" id="UP000606786">
    <property type="component" value="Unassembled WGS sequence"/>
</dbReference>
<name>A0A811VE56_CERCA</name>
<organism evidence="2 3">
    <name type="scientific">Ceratitis capitata</name>
    <name type="common">Mediterranean fruit fly</name>
    <name type="synonym">Tephritis capitata</name>
    <dbReference type="NCBI Taxonomy" id="7213"/>
    <lineage>
        <taxon>Eukaryota</taxon>
        <taxon>Metazoa</taxon>
        <taxon>Ecdysozoa</taxon>
        <taxon>Arthropoda</taxon>
        <taxon>Hexapoda</taxon>
        <taxon>Insecta</taxon>
        <taxon>Pterygota</taxon>
        <taxon>Neoptera</taxon>
        <taxon>Endopterygota</taxon>
        <taxon>Diptera</taxon>
        <taxon>Brachycera</taxon>
        <taxon>Muscomorpha</taxon>
        <taxon>Tephritoidea</taxon>
        <taxon>Tephritidae</taxon>
        <taxon>Ceratitis</taxon>
        <taxon>Ceratitis</taxon>
    </lineage>
</organism>
<evidence type="ECO:0000256" key="1">
    <source>
        <dbReference type="SAM" id="MobiDB-lite"/>
    </source>
</evidence>
<reference evidence="2" key="1">
    <citation type="submission" date="2020-11" db="EMBL/GenBank/DDBJ databases">
        <authorList>
            <person name="Whitehead M."/>
        </authorList>
    </citation>
    <scope>NUCLEOTIDE SEQUENCE</scope>
    <source>
        <strain evidence="2">EGII</strain>
    </source>
</reference>
<proteinExistence type="predicted"/>
<comment type="caution">
    <text evidence="2">The sequence shown here is derived from an EMBL/GenBank/DDBJ whole genome shotgun (WGS) entry which is preliminary data.</text>
</comment>
<accession>A0A811VE56</accession>